<feature type="non-terminal residue" evidence="2">
    <location>
        <position position="1"/>
    </location>
</feature>
<accession>A5I8N7</accession>
<feature type="region of interest" description="Disordered" evidence="1">
    <location>
        <begin position="1"/>
        <end position="39"/>
    </location>
</feature>
<sequence>GRERTSRTTNQRRTKRETRLKMNSKMTPANRLPPHRRPRRQLATQTLWKFPRCARGMKERTWRIWSTSHVSERKNCLKRTGWTFSGRRGQWSLLPRRSMVQRPVPRGPSTPTSLEARVNSEPIRTLPVCKARSQVTSPAGACRALPLRT</sequence>
<proteinExistence type="evidence at transcript level"/>
<name>A5I8N7_9ACAR</name>
<protein>
    <submittedName>
        <fullName evidence="2">Uncharacterized protein</fullName>
    </submittedName>
</protein>
<evidence type="ECO:0000256" key="1">
    <source>
        <dbReference type="SAM" id="MobiDB-lite"/>
    </source>
</evidence>
<reference evidence="2" key="1">
    <citation type="journal article" date="2007" name="Exp. Appl. Acarol.">
        <title>Cloning and characterization of a ribosomal protein L23a from Haemaphysalis qinghaiensis eggs by immuno screening of a cDNA expression library.</title>
        <authorList>
            <person name="Gao J."/>
            <person name="Luo J."/>
            <person name="Li Y."/>
            <person name="Fan R."/>
            <person name="Zhao H."/>
            <person name="Guan G."/>
            <person name="Liu J."/>
            <person name="Wiske B."/>
            <person name="Sugimoto C."/>
            <person name="Yin H."/>
        </authorList>
    </citation>
    <scope>NUCLEOTIDE SEQUENCE</scope>
</reference>
<dbReference type="AlphaFoldDB" id="A5I8N7"/>
<dbReference type="EMBL" id="AY962882">
    <property type="protein sequence ID" value="AAY42208.1"/>
    <property type="molecule type" value="mRNA"/>
</dbReference>
<evidence type="ECO:0000313" key="2">
    <source>
        <dbReference type="EMBL" id="AAY42208.1"/>
    </source>
</evidence>
<organism evidence="2">
    <name type="scientific">Haemaphysalis qinghaiensis</name>
    <dbReference type="NCBI Taxonomy" id="297592"/>
    <lineage>
        <taxon>Eukaryota</taxon>
        <taxon>Metazoa</taxon>
        <taxon>Ecdysozoa</taxon>
        <taxon>Arthropoda</taxon>
        <taxon>Chelicerata</taxon>
        <taxon>Arachnida</taxon>
        <taxon>Acari</taxon>
        <taxon>Parasitiformes</taxon>
        <taxon>Ixodida</taxon>
        <taxon>Ixodoidea</taxon>
        <taxon>Ixodidae</taxon>
        <taxon>Haemaphysalinae</taxon>
        <taxon>Haemaphysalis</taxon>
    </lineage>
</organism>